<dbReference type="AlphaFoldDB" id="A0A1U6J893"/>
<name>A0A1U6J893_9CLOT</name>
<dbReference type="OrthoDB" id="9793162at2"/>
<dbReference type="PANTHER" id="PTHR12121:SF36">
    <property type="entry name" value="ENDONUCLEASE_EXONUCLEASE_PHOSPHATASE DOMAIN-CONTAINING PROTEIN"/>
    <property type="match status" value="1"/>
</dbReference>
<organism evidence="2 3">
    <name type="scientific">Clostridium chauvoei JF4335</name>
    <dbReference type="NCBI Taxonomy" id="1351755"/>
    <lineage>
        <taxon>Bacteria</taxon>
        <taxon>Bacillati</taxon>
        <taxon>Bacillota</taxon>
        <taxon>Clostridia</taxon>
        <taxon>Eubacteriales</taxon>
        <taxon>Clostridiaceae</taxon>
        <taxon>Clostridium</taxon>
    </lineage>
</organism>
<dbReference type="InterPro" id="IPR036691">
    <property type="entry name" value="Endo/exonu/phosph_ase_sf"/>
</dbReference>
<keyword evidence="2" id="KW-0540">Nuclease</keyword>
<dbReference type="GO" id="GO:0000175">
    <property type="term" value="F:3'-5'-RNA exonuclease activity"/>
    <property type="evidence" value="ECO:0007669"/>
    <property type="project" value="TreeGrafter"/>
</dbReference>
<evidence type="ECO:0000259" key="1">
    <source>
        <dbReference type="Pfam" id="PF03372"/>
    </source>
</evidence>
<dbReference type="GeneID" id="66301408"/>
<dbReference type="RefSeq" id="WP_079481280.1">
    <property type="nucleotide sequence ID" value="NZ_CBML010000006.1"/>
</dbReference>
<dbReference type="SUPFAM" id="SSF56219">
    <property type="entry name" value="DNase I-like"/>
    <property type="match status" value="1"/>
</dbReference>
<dbReference type="CDD" id="cd09083">
    <property type="entry name" value="EEP-1"/>
    <property type="match status" value="1"/>
</dbReference>
<keyword evidence="3" id="KW-1185">Reference proteome</keyword>
<dbReference type="PANTHER" id="PTHR12121">
    <property type="entry name" value="CARBON CATABOLITE REPRESSOR PROTEIN 4"/>
    <property type="match status" value="1"/>
</dbReference>
<reference evidence="3" key="1">
    <citation type="submission" date="2017-03" db="EMBL/GenBank/DDBJ databases">
        <authorList>
            <person name="Falquet L."/>
            <person name="Falquet L."/>
        </authorList>
    </citation>
    <scope>NUCLEOTIDE SEQUENCE [LARGE SCALE GENOMIC DNA]</scope>
</reference>
<keyword evidence="2" id="KW-0269">Exonuclease</keyword>
<dbReference type="Proteomes" id="UP000190476">
    <property type="component" value="Chromosome I"/>
</dbReference>
<protein>
    <submittedName>
        <fullName evidence="2">Putative Endonuclease/exonuclease/phosphatase family protein</fullName>
    </submittedName>
</protein>
<dbReference type="Gene3D" id="3.60.10.10">
    <property type="entry name" value="Endonuclease/exonuclease/phosphatase"/>
    <property type="match status" value="1"/>
</dbReference>
<feature type="domain" description="Endonuclease/exonuclease/phosphatase" evidence="1">
    <location>
        <begin position="6"/>
        <end position="251"/>
    </location>
</feature>
<sequence length="262" mass="30646">MKNNFMTFNLKYDFTDDKENRWEDRAKRIVTVIKENNPICFGTQEGLIHMLKDINELLEEYSWFGEGREGNEEGEFNAIFYKREALELIENGQFWLSETPNIKGSISWKSGCKRICTWGVFKEKQYGNIFRIYNTHLDNASDLAREEGIKVILDFAKEKYDKDKLPFIITGDFNSYMEENLFKIIRSYNNENFNIKNSYNEVSHNIKGTFHDFKGGYSGGIIDYILFSKEISCNKINIDDRLINGGYPSDHYAVTANLNIEN</sequence>
<dbReference type="EMBL" id="LT799839">
    <property type="protein sequence ID" value="SLK16541.1"/>
    <property type="molecule type" value="Genomic_DNA"/>
</dbReference>
<proteinExistence type="predicted"/>
<dbReference type="InterPro" id="IPR050410">
    <property type="entry name" value="CCR4/nocturin_mRNA_transcr"/>
</dbReference>
<gene>
    <name evidence="2" type="ORF">CCH01_10670</name>
</gene>
<evidence type="ECO:0000313" key="3">
    <source>
        <dbReference type="Proteomes" id="UP000190476"/>
    </source>
</evidence>
<dbReference type="Pfam" id="PF03372">
    <property type="entry name" value="Exo_endo_phos"/>
    <property type="match status" value="1"/>
</dbReference>
<dbReference type="GO" id="GO:0004519">
    <property type="term" value="F:endonuclease activity"/>
    <property type="evidence" value="ECO:0007669"/>
    <property type="project" value="UniProtKB-KW"/>
</dbReference>
<dbReference type="InterPro" id="IPR005135">
    <property type="entry name" value="Endo/exonuclease/phosphatase"/>
</dbReference>
<accession>A0A1U6J893</accession>
<evidence type="ECO:0000313" key="2">
    <source>
        <dbReference type="EMBL" id="SLK16541.1"/>
    </source>
</evidence>
<dbReference type="STRING" id="1351755.CCH01_10670"/>
<keyword evidence="2" id="KW-0378">Hydrolase</keyword>
<keyword evidence="2" id="KW-0255">Endonuclease</keyword>